<dbReference type="Gene3D" id="1.25.40.590">
    <property type="entry name" value="Type IV / VI secretion system, DotU"/>
    <property type="match status" value="1"/>
</dbReference>
<sequence length="224" mass="25872">MTLVDCFTLLMARIQDFQRQPENASPEDLSRNLDQLIDQAQSRALRHHIDTETFQAALYPVLAWADETVSRSHRWPDEHAWQPFLLQRRYFHTGLAGREFFERLEQLGAQDHTLREVYLLCLCLGFQGRYSAAGNLSELANIRMKHYRLLPQADMHPSQADAHLFPAAYPGQGTATARRGRFRRLSLQRLLLILAPPFIVLALALIMHTRLTQAVLEFRQTINL</sequence>
<organism evidence="3 4">
    <name type="scientific">Castellaniella denitrificans</name>
    <dbReference type="NCBI Taxonomy" id="56119"/>
    <lineage>
        <taxon>Bacteria</taxon>
        <taxon>Pseudomonadati</taxon>
        <taxon>Pseudomonadota</taxon>
        <taxon>Betaproteobacteria</taxon>
        <taxon>Burkholderiales</taxon>
        <taxon>Alcaligenaceae</taxon>
        <taxon>Castellaniella</taxon>
    </lineage>
</organism>
<accession>A0ABT4M3C4</accession>
<feature type="domain" description="Type IV / VI secretion system DotU" evidence="2">
    <location>
        <begin position="3"/>
        <end position="206"/>
    </location>
</feature>
<dbReference type="EMBL" id="JAPWHE010000004">
    <property type="protein sequence ID" value="MCZ4329814.1"/>
    <property type="molecule type" value="Genomic_DNA"/>
</dbReference>
<dbReference type="InterPro" id="IPR017732">
    <property type="entry name" value="T4/T6SS_DotU"/>
</dbReference>
<feature type="transmembrane region" description="Helical" evidence="1">
    <location>
        <begin position="187"/>
        <end position="207"/>
    </location>
</feature>
<dbReference type="Pfam" id="PF09850">
    <property type="entry name" value="DotU"/>
    <property type="match status" value="1"/>
</dbReference>
<dbReference type="RefSeq" id="WP_269357987.1">
    <property type="nucleotide sequence ID" value="NZ_JAPWHE010000004.1"/>
</dbReference>
<evidence type="ECO:0000313" key="3">
    <source>
        <dbReference type="EMBL" id="MCZ4329814.1"/>
    </source>
</evidence>
<gene>
    <name evidence="3" type="ORF">O4H32_07615</name>
</gene>
<proteinExistence type="predicted"/>
<keyword evidence="1" id="KW-1133">Transmembrane helix</keyword>
<reference evidence="3" key="1">
    <citation type="submission" date="2022-12" db="EMBL/GenBank/DDBJ databases">
        <title>Bacterial isolates from different developmental stages of Nematostella vectensis.</title>
        <authorList>
            <person name="Fraune S."/>
        </authorList>
    </citation>
    <scope>NUCLEOTIDE SEQUENCE</scope>
    <source>
        <strain evidence="3">G21619-S1</strain>
    </source>
</reference>
<comment type="caution">
    <text evidence="3">The sequence shown here is derived from an EMBL/GenBank/DDBJ whole genome shotgun (WGS) entry which is preliminary data.</text>
</comment>
<keyword evidence="4" id="KW-1185">Reference proteome</keyword>
<name>A0ABT4M3C4_9BURK</name>
<dbReference type="InterPro" id="IPR038522">
    <property type="entry name" value="T4/T6SS_DotU_sf"/>
</dbReference>
<keyword evidence="1" id="KW-0812">Transmembrane</keyword>
<dbReference type="Proteomes" id="UP001068379">
    <property type="component" value="Unassembled WGS sequence"/>
</dbReference>
<dbReference type="NCBIfam" id="TIGR03349">
    <property type="entry name" value="IV_VI_DotU"/>
    <property type="match status" value="1"/>
</dbReference>
<evidence type="ECO:0000256" key="1">
    <source>
        <dbReference type="SAM" id="Phobius"/>
    </source>
</evidence>
<dbReference type="PANTHER" id="PTHR38033">
    <property type="entry name" value="MEMBRANE PROTEIN-RELATED"/>
    <property type="match status" value="1"/>
</dbReference>
<evidence type="ECO:0000313" key="4">
    <source>
        <dbReference type="Proteomes" id="UP001068379"/>
    </source>
</evidence>
<keyword evidence="1" id="KW-0472">Membrane</keyword>
<dbReference type="PANTHER" id="PTHR38033:SF1">
    <property type="entry name" value="DOTU FAMILY TYPE IV_VI SECRETION SYSTEM PROTEIN"/>
    <property type="match status" value="1"/>
</dbReference>
<protein>
    <submittedName>
        <fullName evidence="3">DotU family type IV/VI secretion system protein</fullName>
    </submittedName>
</protein>
<evidence type="ECO:0000259" key="2">
    <source>
        <dbReference type="Pfam" id="PF09850"/>
    </source>
</evidence>